<evidence type="ECO:0000313" key="1">
    <source>
        <dbReference type="EMBL" id="EQD26563.1"/>
    </source>
</evidence>
<gene>
    <name evidence="1" type="ORF">B2A_15587</name>
</gene>
<reference evidence="1" key="2">
    <citation type="journal article" date="2014" name="ISME J.">
        <title>Microbial stratification in low pH oxic and suboxic macroscopic growths along an acid mine drainage.</title>
        <authorList>
            <person name="Mendez-Garcia C."/>
            <person name="Mesa V."/>
            <person name="Sprenger R.R."/>
            <person name="Richter M."/>
            <person name="Diez M.S."/>
            <person name="Solano J."/>
            <person name="Bargiela R."/>
            <person name="Golyshina O.V."/>
            <person name="Manteca A."/>
            <person name="Ramos J.L."/>
            <person name="Gallego J.R."/>
            <person name="Llorente I."/>
            <person name="Martins Dos Santos V.A."/>
            <person name="Jensen O.N."/>
            <person name="Pelaez A.I."/>
            <person name="Sanchez J."/>
            <person name="Ferrer M."/>
        </authorList>
    </citation>
    <scope>NUCLEOTIDE SEQUENCE</scope>
</reference>
<name>T0Y0P1_9ZZZZ</name>
<sequence length="63" mass="6290">GGRQGIALPALMAMTEHRAVGSVIGYFQAGGVTDNPAARLLDDGILNALPESSALPASGNVLS</sequence>
<dbReference type="EMBL" id="AUZZ01011347">
    <property type="protein sequence ID" value="EQD26563.1"/>
    <property type="molecule type" value="Genomic_DNA"/>
</dbReference>
<protein>
    <submittedName>
        <fullName evidence="1">Uncharacterized protein</fullName>
    </submittedName>
</protein>
<proteinExistence type="predicted"/>
<reference evidence="1" key="1">
    <citation type="submission" date="2013-08" db="EMBL/GenBank/DDBJ databases">
        <authorList>
            <person name="Mendez C."/>
            <person name="Richter M."/>
            <person name="Ferrer M."/>
            <person name="Sanchez J."/>
        </authorList>
    </citation>
    <scope>NUCLEOTIDE SEQUENCE</scope>
</reference>
<dbReference type="AlphaFoldDB" id="T0Y0P1"/>
<feature type="non-terminal residue" evidence="1">
    <location>
        <position position="1"/>
    </location>
</feature>
<organism evidence="1">
    <name type="scientific">mine drainage metagenome</name>
    <dbReference type="NCBI Taxonomy" id="410659"/>
    <lineage>
        <taxon>unclassified sequences</taxon>
        <taxon>metagenomes</taxon>
        <taxon>ecological metagenomes</taxon>
    </lineage>
</organism>
<accession>T0Y0P1</accession>
<comment type="caution">
    <text evidence="1">The sequence shown here is derived from an EMBL/GenBank/DDBJ whole genome shotgun (WGS) entry which is preliminary data.</text>
</comment>